<gene>
    <name evidence="9" type="primary">cas2</name>
    <name evidence="10" type="ORF">BAE27_11400</name>
</gene>
<evidence type="ECO:0000256" key="3">
    <source>
        <dbReference type="ARBA" id="ARBA00022722"/>
    </source>
</evidence>
<dbReference type="GO" id="GO:0004521">
    <property type="term" value="F:RNA endonuclease activity"/>
    <property type="evidence" value="ECO:0007669"/>
    <property type="project" value="InterPro"/>
</dbReference>
<keyword evidence="7 9" id="KW-0460">Magnesium</keyword>
<evidence type="ECO:0000256" key="5">
    <source>
        <dbReference type="ARBA" id="ARBA00022759"/>
    </source>
</evidence>
<evidence type="ECO:0000256" key="8">
    <source>
        <dbReference type="ARBA" id="ARBA00023118"/>
    </source>
</evidence>
<organism evidence="10 11">
    <name type="scientific">Acidithiobacillus caldus</name>
    <dbReference type="NCBI Taxonomy" id="33059"/>
    <lineage>
        <taxon>Bacteria</taxon>
        <taxon>Pseudomonadati</taxon>
        <taxon>Pseudomonadota</taxon>
        <taxon>Acidithiobacillia</taxon>
        <taxon>Acidithiobacillales</taxon>
        <taxon>Acidithiobacillaceae</taxon>
        <taxon>Acidithiobacillus</taxon>
    </lineage>
</organism>
<comment type="cofactor">
    <cofactor evidence="1 9">
        <name>Mg(2+)</name>
        <dbReference type="ChEBI" id="CHEBI:18420"/>
    </cofactor>
</comment>
<dbReference type="SUPFAM" id="SSF143430">
    <property type="entry name" value="TTP0101/SSO1404-like"/>
    <property type="match status" value="1"/>
</dbReference>
<keyword evidence="4 9" id="KW-0479">Metal-binding</keyword>
<dbReference type="PANTHER" id="PTHR34405:SF3">
    <property type="entry name" value="CRISPR-ASSOCIATED ENDORIBONUCLEASE CAS2 3"/>
    <property type="match status" value="1"/>
</dbReference>
<dbReference type="EC" id="3.1.-.-" evidence="9"/>
<dbReference type="CDD" id="cd09725">
    <property type="entry name" value="Cas2_I_II_III"/>
    <property type="match status" value="1"/>
</dbReference>
<dbReference type="Proteomes" id="UP000175616">
    <property type="component" value="Unassembled WGS sequence"/>
</dbReference>
<comment type="subunit">
    <text evidence="9">Homodimer, forms a heterotetramer with a Cas1 homodimer.</text>
</comment>
<evidence type="ECO:0000256" key="2">
    <source>
        <dbReference type="ARBA" id="ARBA00009959"/>
    </source>
</evidence>
<keyword evidence="3 9" id="KW-0540">Nuclease</keyword>
<evidence type="ECO:0000256" key="6">
    <source>
        <dbReference type="ARBA" id="ARBA00022801"/>
    </source>
</evidence>
<protein>
    <recommendedName>
        <fullName evidence="9">CRISPR-associated endoribonuclease Cas2</fullName>
        <ecNumber evidence="9">3.1.-.-</ecNumber>
    </recommendedName>
</protein>
<evidence type="ECO:0000256" key="4">
    <source>
        <dbReference type="ARBA" id="ARBA00022723"/>
    </source>
</evidence>
<dbReference type="Pfam" id="PF09827">
    <property type="entry name" value="CRISPR_Cas2"/>
    <property type="match status" value="1"/>
</dbReference>
<keyword evidence="5 9" id="KW-0255">Endonuclease</keyword>
<evidence type="ECO:0000256" key="1">
    <source>
        <dbReference type="ARBA" id="ARBA00001946"/>
    </source>
</evidence>
<dbReference type="InterPro" id="IPR019199">
    <property type="entry name" value="Virulence_VapD/CRISPR_Cas2"/>
</dbReference>
<dbReference type="PANTHER" id="PTHR34405">
    <property type="entry name" value="CRISPR-ASSOCIATED ENDORIBONUCLEASE CAS2"/>
    <property type="match status" value="1"/>
</dbReference>
<dbReference type="HAMAP" id="MF_01471">
    <property type="entry name" value="Cas2"/>
    <property type="match status" value="1"/>
</dbReference>
<comment type="similarity">
    <text evidence="2 9">Belongs to the CRISPR-associated endoribonuclease Cas2 protein family.</text>
</comment>
<dbReference type="AlphaFoldDB" id="A0A1E7YKR0"/>
<sequence length="100" mass="11279">MMFWERTASSLWLLTYDIPDPCRLQRVAKIASHYGVRWQQSVFGLALPATKRQQLLQNLQQTIDTKVDDVQLFHLPPGTRLGSNVPQLAAGDFLSISGPE</sequence>
<dbReference type="GO" id="GO:0046872">
    <property type="term" value="F:metal ion binding"/>
    <property type="evidence" value="ECO:0007669"/>
    <property type="project" value="UniProtKB-UniRule"/>
</dbReference>
<feature type="binding site" evidence="9">
    <location>
        <position position="17"/>
    </location>
    <ligand>
        <name>Mg(2+)</name>
        <dbReference type="ChEBI" id="CHEBI:18420"/>
        <note>catalytic</note>
    </ligand>
</feature>
<dbReference type="GO" id="GO:0051607">
    <property type="term" value="P:defense response to virus"/>
    <property type="evidence" value="ECO:0007669"/>
    <property type="project" value="UniProtKB-UniRule"/>
</dbReference>
<keyword evidence="6 9" id="KW-0378">Hydrolase</keyword>
<dbReference type="GO" id="GO:0016787">
    <property type="term" value="F:hydrolase activity"/>
    <property type="evidence" value="ECO:0007669"/>
    <property type="project" value="UniProtKB-KW"/>
</dbReference>
<dbReference type="NCBIfam" id="TIGR01573">
    <property type="entry name" value="cas2"/>
    <property type="match status" value="1"/>
</dbReference>
<evidence type="ECO:0000313" key="11">
    <source>
        <dbReference type="Proteomes" id="UP000175616"/>
    </source>
</evidence>
<comment type="function">
    <text evidence="9">CRISPR (clustered regularly interspaced short palindromic repeat), is an adaptive immune system that provides protection against mobile genetic elements (viruses, transposable elements and conjugative plasmids). CRISPR clusters contain sequences complementary to antecedent mobile elements and target invading nucleic acids. CRISPR clusters are transcribed and processed into CRISPR RNA (crRNA). Functions as a ssRNA-specific endoribonuclease. Involved in the integration of spacer DNA into the CRISPR cassette.</text>
</comment>
<evidence type="ECO:0000256" key="7">
    <source>
        <dbReference type="ARBA" id="ARBA00022842"/>
    </source>
</evidence>
<evidence type="ECO:0000256" key="9">
    <source>
        <dbReference type="HAMAP-Rule" id="MF_01471"/>
    </source>
</evidence>
<dbReference type="Gene3D" id="3.30.70.240">
    <property type="match status" value="1"/>
</dbReference>
<comment type="caution">
    <text evidence="10">The sequence shown here is derived from an EMBL/GenBank/DDBJ whole genome shotgun (WGS) entry which is preliminary data.</text>
</comment>
<accession>A0A1E7YKR0</accession>
<proteinExistence type="inferred from homology"/>
<reference evidence="10 11" key="1">
    <citation type="submission" date="2016-06" db="EMBL/GenBank/DDBJ databases">
        <title>Gene turnover analysis identifies the evolutionary adaptation of the extremophile Acidithiobacillus caldus.</title>
        <authorList>
            <person name="Zhang X."/>
        </authorList>
    </citation>
    <scope>NUCLEOTIDE SEQUENCE [LARGE SCALE GENOMIC DNA]</scope>
    <source>
        <strain evidence="10 11">DX</strain>
    </source>
</reference>
<keyword evidence="8 9" id="KW-0051">Antiviral defense</keyword>
<dbReference type="GO" id="GO:0043571">
    <property type="term" value="P:maintenance of CRISPR repeat elements"/>
    <property type="evidence" value="ECO:0007669"/>
    <property type="project" value="UniProtKB-UniRule"/>
</dbReference>
<name>A0A1E7YKR0_9PROT</name>
<evidence type="ECO:0000313" key="10">
    <source>
        <dbReference type="EMBL" id="OFC30653.1"/>
    </source>
</evidence>
<dbReference type="InterPro" id="IPR021127">
    <property type="entry name" value="CRISPR_associated_Cas2"/>
</dbReference>
<dbReference type="EMBL" id="LZYE01000320">
    <property type="protein sequence ID" value="OFC30653.1"/>
    <property type="molecule type" value="Genomic_DNA"/>
</dbReference>